<feature type="modified residue" description="4-aspartylphosphate" evidence="8">
    <location>
        <position position="53"/>
    </location>
</feature>
<keyword evidence="6" id="KW-0804">Transcription</keyword>
<dbReference type="InterPro" id="IPR036388">
    <property type="entry name" value="WH-like_DNA-bd_sf"/>
</dbReference>
<evidence type="ECO:0000256" key="3">
    <source>
        <dbReference type="ARBA" id="ARBA00023012"/>
    </source>
</evidence>
<feature type="DNA-binding region" description="OmpR/PhoB-type" evidence="9">
    <location>
        <begin position="134"/>
        <end position="234"/>
    </location>
</feature>
<evidence type="ECO:0000259" key="10">
    <source>
        <dbReference type="PROSITE" id="PS50110"/>
    </source>
</evidence>
<dbReference type="PANTHER" id="PTHR48111">
    <property type="entry name" value="REGULATOR OF RPOS"/>
    <property type="match status" value="1"/>
</dbReference>
<evidence type="ECO:0000256" key="2">
    <source>
        <dbReference type="ARBA" id="ARBA00022553"/>
    </source>
</evidence>
<evidence type="ECO:0000313" key="13">
    <source>
        <dbReference type="Proteomes" id="UP000661435"/>
    </source>
</evidence>
<protein>
    <recommendedName>
        <fullName evidence="1">Stage 0 sporulation protein A homolog</fullName>
    </recommendedName>
</protein>
<dbReference type="AlphaFoldDB" id="A0A8J6JI46"/>
<name>A0A8J6JI46_9FIRM</name>
<dbReference type="EMBL" id="JACOPP010000049">
    <property type="protein sequence ID" value="MBC5735250.1"/>
    <property type="molecule type" value="Genomic_DNA"/>
</dbReference>
<dbReference type="GO" id="GO:0006355">
    <property type="term" value="P:regulation of DNA-templated transcription"/>
    <property type="evidence" value="ECO:0007669"/>
    <property type="project" value="InterPro"/>
</dbReference>
<keyword evidence="13" id="KW-1185">Reference proteome</keyword>
<dbReference type="InterPro" id="IPR011006">
    <property type="entry name" value="CheY-like_superfamily"/>
</dbReference>
<dbReference type="Gene3D" id="6.10.250.690">
    <property type="match status" value="1"/>
</dbReference>
<gene>
    <name evidence="12" type="ORF">H8S57_16255</name>
</gene>
<evidence type="ECO:0000256" key="6">
    <source>
        <dbReference type="ARBA" id="ARBA00023163"/>
    </source>
</evidence>
<dbReference type="SUPFAM" id="SSF46894">
    <property type="entry name" value="C-terminal effector domain of the bipartite response regulators"/>
    <property type="match status" value="1"/>
</dbReference>
<dbReference type="GO" id="GO:0005829">
    <property type="term" value="C:cytosol"/>
    <property type="evidence" value="ECO:0007669"/>
    <property type="project" value="TreeGrafter"/>
</dbReference>
<dbReference type="PROSITE" id="PS51755">
    <property type="entry name" value="OMPR_PHOB"/>
    <property type="match status" value="1"/>
</dbReference>
<keyword evidence="3" id="KW-0902">Two-component regulatory system</keyword>
<reference evidence="12" key="1">
    <citation type="submission" date="2020-08" db="EMBL/GenBank/DDBJ databases">
        <title>Genome public.</title>
        <authorList>
            <person name="Liu C."/>
            <person name="Sun Q."/>
        </authorList>
    </citation>
    <scope>NUCLEOTIDE SEQUENCE</scope>
    <source>
        <strain evidence="12">NSJ-51</strain>
    </source>
</reference>
<dbReference type="SMART" id="SM00448">
    <property type="entry name" value="REC"/>
    <property type="match status" value="1"/>
</dbReference>
<accession>A0A8J6JI46</accession>
<dbReference type="RefSeq" id="WP_186909014.1">
    <property type="nucleotide sequence ID" value="NZ_JACOPP010000049.1"/>
</dbReference>
<dbReference type="Pfam" id="PF00072">
    <property type="entry name" value="Response_reg"/>
    <property type="match status" value="1"/>
</dbReference>
<dbReference type="FunFam" id="1.10.10.10:FF:000018">
    <property type="entry name" value="DNA-binding response regulator ResD"/>
    <property type="match status" value="1"/>
</dbReference>
<proteinExistence type="predicted"/>
<feature type="domain" description="Response regulatory" evidence="10">
    <location>
        <begin position="4"/>
        <end position="118"/>
    </location>
</feature>
<dbReference type="GO" id="GO:0000156">
    <property type="term" value="F:phosphorelay response regulator activity"/>
    <property type="evidence" value="ECO:0007669"/>
    <property type="project" value="TreeGrafter"/>
</dbReference>
<dbReference type="PANTHER" id="PTHR48111:SF40">
    <property type="entry name" value="PHOSPHATE REGULON TRANSCRIPTIONAL REGULATORY PROTEIN PHOB"/>
    <property type="match status" value="1"/>
</dbReference>
<keyword evidence="2 8" id="KW-0597">Phosphoprotein</keyword>
<evidence type="ECO:0000313" key="12">
    <source>
        <dbReference type="EMBL" id="MBC5735250.1"/>
    </source>
</evidence>
<feature type="domain" description="OmpR/PhoB-type" evidence="11">
    <location>
        <begin position="134"/>
        <end position="234"/>
    </location>
</feature>
<keyword evidence="4" id="KW-0805">Transcription regulation</keyword>
<dbReference type="Gene3D" id="3.40.50.2300">
    <property type="match status" value="1"/>
</dbReference>
<comment type="caution">
    <text evidence="12">The sequence shown here is derived from an EMBL/GenBank/DDBJ whole genome shotgun (WGS) entry which is preliminary data.</text>
</comment>
<organism evidence="12 13">
    <name type="scientific">Lawsonibacter hominis</name>
    <dbReference type="NCBI Taxonomy" id="2763053"/>
    <lineage>
        <taxon>Bacteria</taxon>
        <taxon>Bacillati</taxon>
        <taxon>Bacillota</taxon>
        <taxon>Clostridia</taxon>
        <taxon>Eubacteriales</taxon>
        <taxon>Oscillospiraceae</taxon>
        <taxon>Lawsonibacter</taxon>
    </lineage>
</organism>
<dbReference type="Pfam" id="PF00486">
    <property type="entry name" value="Trans_reg_C"/>
    <property type="match status" value="1"/>
</dbReference>
<dbReference type="GO" id="GO:0000976">
    <property type="term" value="F:transcription cis-regulatory region binding"/>
    <property type="evidence" value="ECO:0007669"/>
    <property type="project" value="TreeGrafter"/>
</dbReference>
<evidence type="ECO:0000259" key="11">
    <source>
        <dbReference type="PROSITE" id="PS51755"/>
    </source>
</evidence>
<dbReference type="CDD" id="cd00383">
    <property type="entry name" value="trans_reg_C"/>
    <property type="match status" value="1"/>
</dbReference>
<dbReference type="Proteomes" id="UP000661435">
    <property type="component" value="Unassembled WGS sequence"/>
</dbReference>
<dbReference type="InterPro" id="IPR016032">
    <property type="entry name" value="Sig_transdc_resp-reg_C-effctor"/>
</dbReference>
<evidence type="ECO:0000256" key="5">
    <source>
        <dbReference type="ARBA" id="ARBA00023125"/>
    </source>
</evidence>
<dbReference type="InterPro" id="IPR001789">
    <property type="entry name" value="Sig_transdc_resp-reg_receiver"/>
</dbReference>
<dbReference type="FunFam" id="3.40.50.2300:FF:000001">
    <property type="entry name" value="DNA-binding response regulator PhoB"/>
    <property type="match status" value="1"/>
</dbReference>
<sequence length="234" mass="26431">MAKRILIVEDEKNIVDILSFNLGREGYQTLEAYDGDAGLQLALEQDPDLILLDLMLPKRNGFDVCRSLRAQGRSTPVIMLTAREEETDKVLGLELGADDYITKPFSMRELLARVKANIRRSEMVAAGPAAQAAGQRVELGRISIDTELMVAYKDGRALELTQREYELLKFLGSQRGKVFSREALMEHVWNYEGYVGDVRAVDVAVRRLREKIEDDPASPQFIVTRRGMGYFFNA</sequence>
<dbReference type="InterPro" id="IPR001867">
    <property type="entry name" value="OmpR/PhoB-type_DNA-bd"/>
</dbReference>
<evidence type="ECO:0000256" key="1">
    <source>
        <dbReference type="ARBA" id="ARBA00018672"/>
    </source>
</evidence>
<dbReference type="GO" id="GO:0032993">
    <property type="term" value="C:protein-DNA complex"/>
    <property type="evidence" value="ECO:0007669"/>
    <property type="project" value="TreeGrafter"/>
</dbReference>
<comment type="function">
    <text evidence="7">May play the central regulatory role in sporulation. It may be an element of the effector pathway responsible for the activation of sporulation genes in response to nutritional stress. Spo0A may act in concert with spo0H (a sigma factor) to control the expression of some genes that are critical to the sporulation process.</text>
</comment>
<dbReference type="PROSITE" id="PS50110">
    <property type="entry name" value="RESPONSE_REGULATORY"/>
    <property type="match status" value="1"/>
</dbReference>
<evidence type="ECO:0000256" key="9">
    <source>
        <dbReference type="PROSITE-ProRule" id="PRU01091"/>
    </source>
</evidence>
<dbReference type="SMART" id="SM00862">
    <property type="entry name" value="Trans_reg_C"/>
    <property type="match status" value="1"/>
</dbReference>
<keyword evidence="5 9" id="KW-0238">DNA-binding</keyword>
<evidence type="ECO:0000256" key="7">
    <source>
        <dbReference type="ARBA" id="ARBA00024867"/>
    </source>
</evidence>
<dbReference type="SUPFAM" id="SSF52172">
    <property type="entry name" value="CheY-like"/>
    <property type="match status" value="1"/>
</dbReference>
<dbReference type="InterPro" id="IPR039420">
    <property type="entry name" value="WalR-like"/>
</dbReference>
<evidence type="ECO:0000256" key="8">
    <source>
        <dbReference type="PROSITE-ProRule" id="PRU00169"/>
    </source>
</evidence>
<dbReference type="Gene3D" id="1.10.10.10">
    <property type="entry name" value="Winged helix-like DNA-binding domain superfamily/Winged helix DNA-binding domain"/>
    <property type="match status" value="1"/>
</dbReference>
<evidence type="ECO:0000256" key="4">
    <source>
        <dbReference type="ARBA" id="ARBA00023015"/>
    </source>
</evidence>